<keyword evidence="2" id="KW-0547">Nucleotide-binding</keyword>
<evidence type="ECO:0000256" key="3">
    <source>
        <dbReference type="ARBA" id="ARBA00022840"/>
    </source>
</evidence>
<dbReference type="PANTHER" id="PTHR23135:SF7">
    <property type="entry name" value="LIPID II ISOGLUTAMINYL SYNTHASE (GLUTAMINE-HYDROLYZING) SUBUNIT MURT"/>
    <property type="match status" value="1"/>
</dbReference>
<dbReference type="AlphaFoldDB" id="A0A6J6SA61"/>
<accession>A0A6J6SA61</accession>
<evidence type="ECO:0000313" key="6">
    <source>
        <dbReference type="EMBL" id="CAB4731840.1"/>
    </source>
</evidence>
<dbReference type="SUPFAM" id="SSF53623">
    <property type="entry name" value="MurD-like peptide ligases, catalytic domain"/>
    <property type="match status" value="1"/>
</dbReference>
<dbReference type="InterPro" id="IPR013564">
    <property type="entry name" value="MurT_C"/>
</dbReference>
<evidence type="ECO:0000259" key="5">
    <source>
        <dbReference type="Pfam" id="PF08353"/>
    </source>
</evidence>
<keyword evidence="1" id="KW-0436">Ligase</keyword>
<organism evidence="6">
    <name type="scientific">freshwater metagenome</name>
    <dbReference type="NCBI Taxonomy" id="449393"/>
    <lineage>
        <taxon>unclassified sequences</taxon>
        <taxon>metagenomes</taxon>
        <taxon>ecological metagenomes</taxon>
    </lineage>
</organism>
<gene>
    <name evidence="6" type="ORF">UFOPK2782_00365</name>
</gene>
<dbReference type="PANTHER" id="PTHR23135">
    <property type="entry name" value="MUR LIGASE FAMILY MEMBER"/>
    <property type="match status" value="1"/>
</dbReference>
<evidence type="ECO:0000256" key="1">
    <source>
        <dbReference type="ARBA" id="ARBA00022598"/>
    </source>
</evidence>
<evidence type="ECO:0000259" key="4">
    <source>
        <dbReference type="Pfam" id="PF08245"/>
    </source>
</evidence>
<dbReference type="InterPro" id="IPR036565">
    <property type="entry name" value="Mur-like_cat_sf"/>
</dbReference>
<feature type="domain" description="Mur ligase central" evidence="4">
    <location>
        <begin position="53"/>
        <end position="186"/>
    </location>
</feature>
<dbReference type="PROSITE" id="PS01011">
    <property type="entry name" value="FOLYLPOLYGLU_SYNT_1"/>
    <property type="match status" value="1"/>
</dbReference>
<feature type="domain" description="Lipid II isoglutaminyl synthase (glutamine-hydrolyzing) subunit MurT C-terminal" evidence="5">
    <location>
        <begin position="269"/>
        <end position="367"/>
    </location>
</feature>
<dbReference type="Pfam" id="PF08353">
    <property type="entry name" value="MurT_C"/>
    <property type="match status" value="1"/>
</dbReference>
<dbReference type="InterPro" id="IPR018109">
    <property type="entry name" value="Folylpolyglutamate_synth_CS"/>
</dbReference>
<sequence>MRLKLSIFIAKFAAFLSKKLLRRSGETIAGRVLLALYPKAIAELSKDKKIICISGTNGKTSTTKAVVSIISKLGSVATSPSGSNLERGVAAALMTKSEFAVLEVDELHLSRVIEEARPKAVLLLNLTRDQLHRMHEVKRVADRWAKSASAAPDTLFVGDIDDPFVALALKSAMQSLKISFGGRKHQDGAVCPSCGKYLKWVRNNFKCACGLSNSNPDELFDSGSAAFRNATMANVVGKVFGAKPIAINEKSLERSVDQLHKGVKTNIRLTKNPASWTEALKSVTGENTILIVNAREVDGIDTSWLWDISFKELSGKRVVVCGERALDIAYRLHVEGIEAEVASNFLDAVSKFESGTNVHVLAAYTAFHELVNS</sequence>
<dbReference type="GO" id="GO:0004326">
    <property type="term" value="F:tetrahydrofolylpolyglutamate synthase activity"/>
    <property type="evidence" value="ECO:0007669"/>
    <property type="project" value="InterPro"/>
</dbReference>
<dbReference type="Gene3D" id="3.40.1190.10">
    <property type="entry name" value="Mur-like, catalytic domain"/>
    <property type="match status" value="1"/>
</dbReference>
<dbReference type="EMBL" id="CAEZYS010000029">
    <property type="protein sequence ID" value="CAB4731840.1"/>
    <property type="molecule type" value="Genomic_DNA"/>
</dbReference>
<dbReference type="Pfam" id="PF08245">
    <property type="entry name" value="Mur_ligase_M"/>
    <property type="match status" value="1"/>
</dbReference>
<keyword evidence="3" id="KW-0067">ATP-binding</keyword>
<protein>
    <submittedName>
        <fullName evidence="6">Unannotated protein</fullName>
    </submittedName>
</protein>
<name>A0A6J6SA61_9ZZZZ</name>
<dbReference type="InterPro" id="IPR013221">
    <property type="entry name" value="Mur_ligase_cen"/>
</dbReference>
<dbReference type="GO" id="GO:0005524">
    <property type="term" value="F:ATP binding"/>
    <property type="evidence" value="ECO:0007669"/>
    <property type="project" value="UniProtKB-KW"/>
</dbReference>
<evidence type="ECO:0000256" key="2">
    <source>
        <dbReference type="ARBA" id="ARBA00022741"/>
    </source>
</evidence>
<proteinExistence type="predicted"/>
<reference evidence="6" key="1">
    <citation type="submission" date="2020-05" db="EMBL/GenBank/DDBJ databases">
        <authorList>
            <person name="Chiriac C."/>
            <person name="Salcher M."/>
            <person name="Ghai R."/>
            <person name="Kavagutti S V."/>
        </authorList>
    </citation>
    <scope>NUCLEOTIDE SEQUENCE</scope>
</reference>